<organism evidence="2 3">
    <name type="scientific">Trichinella zimbabwensis</name>
    <dbReference type="NCBI Taxonomy" id="268475"/>
    <lineage>
        <taxon>Eukaryota</taxon>
        <taxon>Metazoa</taxon>
        <taxon>Ecdysozoa</taxon>
        <taxon>Nematoda</taxon>
        <taxon>Enoplea</taxon>
        <taxon>Dorylaimia</taxon>
        <taxon>Trichinellida</taxon>
        <taxon>Trichinellidae</taxon>
        <taxon>Trichinella</taxon>
    </lineage>
</organism>
<name>A0A0V1GIN0_9BILA</name>
<feature type="signal peptide" evidence="1">
    <location>
        <begin position="1"/>
        <end position="22"/>
    </location>
</feature>
<dbReference type="AlphaFoldDB" id="A0A0V1GIN0"/>
<accession>A0A0V1GIN0</accession>
<dbReference type="Proteomes" id="UP000055024">
    <property type="component" value="Unassembled WGS sequence"/>
</dbReference>
<feature type="chain" id="PRO_5006878541" evidence="1">
    <location>
        <begin position="23"/>
        <end position="41"/>
    </location>
</feature>
<evidence type="ECO:0000313" key="2">
    <source>
        <dbReference type="EMBL" id="KRY98032.1"/>
    </source>
</evidence>
<dbReference type="EMBL" id="JYDP01001629">
    <property type="protein sequence ID" value="KRY98032.1"/>
    <property type="molecule type" value="Genomic_DNA"/>
</dbReference>
<keyword evidence="3" id="KW-1185">Reference proteome</keyword>
<proteinExistence type="predicted"/>
<evidence type="ECO:0000256" key="1">
    <source>
        <dbReference type="SAM" id="SignalP"/>
    </source>
</evidence>
<keyword evidence="1" id="KW-0732">Signal</keyword>
<sequence length="41" mass="4614">MSAHTKLFILLALFLTFEYVDARTMDMVSLVIAIKGTPLEI</sequence>
<evidence type="ECO:0000313" key="3">
    <source>
        <dbReference type="Proteomes" id="UP000055024"/>
    </source>
</evidence>
<comment type="caution">
    <text evidence="2">The sequence shown here is derived from an EMBL/GenBank/DDBJ whole genome shotgun (WGS) entry which is preliminary data.</text>
</comment>
<protein>
    <submittedName>
        <fullName evidence="2">Uncharacterized protein</fullName>
    </submittedName>
</protein>
<reference evidence="2 3" key="1">
    <citation type="submission" date="2015-01" db="EMBL/GenBank/DDBJ databases">
        <title>Evolution of Trichinella species and genotypes.</title>
        <authorList>
            <person name="Korhonen P.K."/>
            <person name="Edoardo P."/>
            <person name="Giuseppe L.R."/>
            <person name="Gasser R.B."/>
        </authorList>
    </citation>
    <scope>NUCLEOTIDE SEQUENCE [LARGE SCALE GENOMIC DNA]</scope>
    <source>
        <strain evidence="2">ISS1029</strain>
    </source>
</reference>
<gene>
    <name evidence="2" type="ORF">T11_15904</name>
</gene>